<protein>
    <submittedName>
        <fullName evidence="1">Uncharacterized protein</fullName>
    </submittedName>
</protein>
<gene>
    <name evidence="1" type="ORF">ACFQ1S_33705</name>
</gene>
<sequence>YAQRTGAIPGGGHKFKRVAEWMADAYTLPRLAGTLDYHVDLLIEASYRRHVTVYAKRLQQAEQDGALDLLDGQITTGYARLAAHRQRFATTPLRVITNDHPEAGAA</sequence>
<keyword evidence="2" id="KW-1185">Reference proteome</keyword>
<dbReference type="Proteomes" id="UP001597045">
    <property type="component" value="Unassembled WGS sequence"/>
</dbReference>
<evidence type="ECO:0000313" key="2">
    <source>
        <dbReference type="Proteomes" id="UP001597045"/>
    </source>
</evidence>
<comment type="caution">
    <text evidence="1">The sequence shown here is derived from an EMBL/GenBank/DDBJ whole genome shotgun (WGS) entry which is preliminary data.</text>
</comment>
<name>A0ABW3MIX1_9PSEU</name>
<reference evidence="2" key="1">
    <citation type="journal article" date="2019" name="Int. J. Syst. Evol. Microbiol.">
        <title>The Global Catalogue of Microorganisms (GCM) 10K type strain sequencing project: providing services to taxonomists for standard genome sequencing and annotation.</title>
        <authorList>
            <consortium name="The Broad Institute Genomics Platform"/>
            <consortium name="The Broad Institute Genome Sequencing Center for Infectious Disease"/>
            <person name="Wu L."/>
            <person name="Ma J."/>
        </authorList>
    </citation>
    <scope>NUCLEOTIDE SEQUENCE [LARGE SCALE GENOMIC DNA]</scope>
    <source>
        <strain evidence="2">JCM 31486</strain>
    </source>
</reference>
<proteinExistence type="predicted"/>
<dbReference type="EMBL" id="JBHTIS010002630">
    <property type="protein sequence ID" value="MFD1050127.1"/>
    <property type="molecule type" value="Genomic_DNA"/>
</dbReference>
<organism evidence="1 2">
    <name type="scientific">Kibdelosporangium lantanae</name>
    <dbReference type="NCBI Taxonomy" id="1497396"/>
    <lineage>
        <taxon>Bacteria</taxon>
        <taxon>Bacillati</taxon>
        <taxon>Actinomycetota</taxon>
        <taxon>Actinomycetes</taxon>
        <taxon>Pseudonocardiales</taxon>
        <taxon>Pseudonocardiaceae</taxon>
        <taxon>Kibdelosporangium</taxon>
    </lineage>
</organism>
<feature type="non-terminal residue" evidence="1">
    <location>
        <position position="1"/>
    </location>
</feature>
<evidence type="ECO:0000313" key="1">
    <source>
        <dbReference type="EMBL" id="MFD1050127.1"/>
    </source>
</evidence>
<accession>A0ABW3MIX1</accession>